<protein>
    <submittedName>
        <fullName evidence="1">Uncharacterized protein</fullName>
    </submittedName>
</protein>
<accession>A0A3P5YRD1</accession>
<proteinExistence type="predicted"/>
<gene>
    <name evidence="1" type="ORF">BRAA09T40039Z</name>
</gene>
<evidence type="ECO:0000313" key="1">
    <source>
        <dbReference type="EMBL" id="VDC62428.1"/>
    </source>
</evidence>
<dbReference type="AlphaFoldDB" id="A0A3P5YRD1"/>
<dbReference type="EMBL" id="LR031568">
    <property type="protein sequence ID" value="VDC62428.1"/>
    <property type="molecule type" value="Genomic_DNA"/>
</dbReference>
<organism evidence="1">
    <name type="scientific">Brassica campestris</name>
    <name type="common">Field mustard</name>
    <dbReference type="NCBI Taxonomy" id="3711"/>
    <lineage>
        <taxon>Eukaryota</taxon>
        <taxon>Viridiplantae</taxon>
        <taxon>Streptophyta</taxon>
        <taxon>Embryophyta</taxon>
        <taxon>Tracheophyta</taxon>
        <taxon>Spermatophyta</taxon>
        <taxon>Magnoliopsida</taxon>
        <taxon>eudicotyledons</taxon>
        <taxon>Gunneridae</taxon>
        <taxon>Pentapetalae</taxon>
        <taxon>rosids</taxon>
        <taxon>malvids</taxon>
        <taxon>Brassicales</taxon>
        <taxon>Brassicaceae</taxon>
        <taxon>Brassiceae</taxon>
        <taxon>Brassica</taxon>
    </lineage>
</organism>
<name>A0A3P5YRD1_BRACM</name>
<reference evidence="1" key="1">
    <citation type="submission" date="2018-11" db="EMBL/GenBank/DDBJ databases">
        <authorList>
            <consortium name="Genoscope - CEA"/>
            <person name="William W."/>
        </authorList>
    </citation>
    <scope>NUCLEOTIDE SEQUENCE</scope>
</reference>
<sequence length="57" mass="6369">MQVSAFDGGEDWSNYSREILTTSKEVVGSAVGSSLSFLFSINMSFSDSEWAWDTHDR</sequence>